<organism evidence="3 4">
    <name type="scientific">Temnothorax curvispinosus</name>
    <dbReference type="NCBI Taxonomy" id="300111"/>
    <lineage>
        <taxon>Eukaryota</taxon>
        <taxon>Metazoa</taxon>
        <taxon>Ecdysozoa</taxon>
        <taxon>Arthropoda</taxon>
        <taxon>Hexapoda</taxon>
        <taxon>Insecta</taxon>
        <taxon>Pterygota</taxon>
        <taxon>Neoptera</taxon>
        <taxon>Endopterygota</taxon>
        <taxon>Hymenoptera</taxon>
        <taxon>Apocrita</taxon>
        <taxon>Aculeata</taxon>
        <taxon>Formicoidea</taxon>
        <taxon>Formicidae</taxon>
        <taxon>Myrmicinae</taxon>
        <taxon>Temnothorax</taxon>
    </lineage>
</organism>
<dbReference type="PANTHER" id="PTHR47274">
    <property type="entry name" value="BTB/POZ DOMAIN CONTAINING PROTEIN, EXPRESSED-RELATED"/>
    <property type="match status" value="1"/>
</dbReference>
<keyword evidence="3" id="KW-1185">Reference proteome</keyword>
<comment type="function">
    <text evidence="1">May act as a substrate-specific adapter of an E3 ubiquitin-protein ligase complex (CUL3-RBX1-BTB) which mediates the ubiquitination and subsequent proteasomal degradation of target proteins.</text>
</comment>
<name>A0A6J1QFN0_9HYME</name>
<sequence>MTLLIEFSPEEFLFDRTGALIVHCEFEIFHNLIDKTIRMKLYDLEDSIVDKFRCKDEESIEFIVGKNQYIISRKLLHATDSSYFKYICLTHKEKVKNMTDELVTDNEIQSFEQILMYFTTGSIEQRYYMLKDLLTAADKYDVPRLKLICEHYLLRHITFENAVELIQLAFSSNAKFLETNLATFIKLHIEEIRDTIAFKSLSREDSNKIMELIEKSKPLEISIRKFSSPFMTDKKFTLANIGFT</sequence>
<dbReference type="PROSITE" id="PS50097">
    <property type="entry name" value="BTB"/>
    <property type="match status" value="1"/>
</dbReference>
<dbReference type="InterPro" id="IPR000210">
    <property type="entry name" value="BTB/POZ_dom"/>
</dbReference>
<dbReference type="InterPro" id="IPR011333">
    <property type="entry name" value="SKP1/BTB/POZ_sf"/>
</dbReference>
<dbReference type="InterPro" id="IPR044784">
    <property type="entry name" value="At1g01640-like"/>
</dbReference>
<dbReference type="Gene3D" id="3.30.710.10">
    <property type="entry name" value="Potassium Channel Kv1.1, Chain A"/>
    <property type="match status" value="1"/>
</dbReference>
<proteinExistence type="predicted"/>
<reference evidence="4" key="1">
    <citation type="submission" date="2025-08" db="UniProtKB">
        <authorList>
            <consortium name="RefSeq"/>
        </authorList>
    </citation>
    <scope>IDENTIFICATION</scope>
    <source>
        <tissue evidence="4">Whole body</tissue>
    </source>
</reference>
<dbReference type="AlphaFoldDB" id="A0A6J1QFN0"/>
<dbReference type="RefSeq" id="XP_024881127.1">
    <property type="nucleotide sequence ID" value="XM_025025359.1"/>
</dbReference>
<accession>A0A6J1QFN0</accession>
<evidence type="ECO:0000313" key="3">
    <source>
        <dbReference type="Proteomes" id="UP000504618"/>
    </source>
</evidence>
<dbReference type="OrthoDB" id="6359816at2759"/>
<dbReference type="Pfam" id="PF00651">
    <property type="entry name" value="BTB"/>
    <property type="match status" value="1"/>
</dbReference>
<dbReference type="Proteomes" id="UP000504618">
    <property type="component" value="Unplaced"/>
</dbReference>
<dbReference type="SUPFAM" id="SSF54695">
    <property type="entry name" value="POZ domain"/>
    <property type="match status" value="1"/>
</dbReference>
<evidence type="ECO:0000256" key="1">
    <source>
        <dbReference type="ARBA" id="ARBA00002668"/>
    </source>
</evidence>
<gene>
    <name evidence="4" type="primary">LOC112460597</name>
</gene>
<protein>
    <submittedName>
        <fullName evidence="4">BTB and MATH domain-containing protein 43-like</fullName>
    </submittedName>
</protein>
<evidence type="ECO:0000313" key="4">
    <source>
        <dbReference type="RefSeq" id="XP_024881127.1"/>
    </source>
</evidence>
<dbReference type="GeneID" id="112460597"/>
<evidence type="ECO:0000259" key="2">
    <source>
        <dbReference type="PROSITE" id="PS50097"/>
    </source>
</evidence>
<feature type="domain" description="BTB" evidence="2">
    <location>
        <begin position="58"/>
        <end position="127"/>
    </location>
</feature>